<feature type="compositionally biased region" description="Acidic residues" evidence="4">
    <location>
        <begin position="608"/>
        <end position="624"/>
    </location>
</feature>
<dbReference type="STRING" id="86630.A0A367K479"/>
<evidence type="ECO:0000256" key="4">
    <source>
        <dbReference type="SAM" id="MobiDB-lite"/>
    </source>
</evidence>
<feature type="region of interest" description="Disordered" evidence="4">
    <location>
        <begin position="598"/>
        <end position="633"/>
    </location>
</feature>
<feature type="compositionally biased region" description="Basic and acidic residues" evidence="4">
    <location>
        <begin position="39"/>
        <end position="48"/>
    </location>
</feature>
<dbReference type="EMBL" id="PJQL01000318">
    <property type="protein sequence ID" value="RCH96988.1"/>
    <property type="molecule type" value="Genomic_DNA"/>
</dbReference>
<protein>
    <recommendedName>
        <fullName evidence="7">U3 small nucleolar RNA-associated protein 14</fullName>
    </recommendedName>
</protein>
<organism evidence="5 6">
    <name type="scientific">Rhizopus azygosporus</name>
    <name type="common">Rhizopus microsporus var. azygosporus</name>
    <dbReference type="NCBI Taxonomy" id="86630"/>
    <lineage>
        <taxon>Eukaryota</taxon>
        <taxon>Fungi</taxon>
        <taxon>Fungi incertae sedis</taxon>
        <taxon>Mucoromycota</taxon>
        <taxon>Mucoromycotina</taxon>
        <taxon>Mucoromycetes</taxon>
        <taxon>Mucorales</taxon>
        <taxon>Mucorineae</taxon>
        <taxon>Rhizopodaceae</taxon>
        <taxon>Rhizopus</taxon>
    </lineage>
</organism>
<dbReference type="PANTHER" id="PTHR14150">
    <property type="entry name" value="U3 SMALL NUCLEOLAR RNA-ASSOCIATED PROTEIN 14"/>
    <property type="match status" value="1"/>
</dbReference>
<feature type="compositionally biased region" description="Acidic residues" evidence="4">
    <location>
        <begin position="505"/>
        <end position="515"/>
    </location>
</feature>
<name>A0A367K479_RHIAZ</name>
<dbReference type="Proteomes" id="UP000252139">
    <property type="component" value="Unassembled WGS sequence"/>
</dbReference>
<keyword evidence="6" id="KW-1185">Reference proteome</keyword>
<feature type="compositionally biased region" description="Acidic residues" evidence="4">
    <location>
        <begin position="142"/>
        <end position="185"/>
    </location>
</feature>
<feature type="compositionally biased region" description="Basic residues" evidence="4">
    <location>
        <begin position="1"/>
        <end position="22"/>
    </location>
</feature>
<dbReference type="AlphaFoldDB" id="A0A367K479"/>
<evidence type="ECO:0000256" key="3">
    <source>
        <dbReference type="ARBA" id="ARBA00023242"/>
    </source>
</evidence>
<keyword evidence="2" id="KW-0597">Phosphoprotein</keyword>
<comment type="caution">
    <text evidence="5">The sequence shown here is derived from an EMBL/GenBank/DDBJ whole genome shotgun (WGS) entry which is preliminary data.</text>
</comment>
<feature type="compositionally biased region" description="Acidic residues" evidence="4">
    <location>
        <begin position="111"/>
        <end position="130"/>
    </location>
</feature>
<dbReference type="PANTHER" id="PTHR14150:SF12">
    <property type="entry name" value="U3 SMALL NUCLEOLAR RNA-ASSOCIATED PROTEIN 14 HOMOLOG A"/>
    <property type="match status" value="1"/>
</dbReference>
<feature type="region of interest" description="Disordered" evidence="4">
    <location>
        <begin position="494"/>
        <end position="515"/>
    </location>
</feature>
<keyword evidence="3" id="KW-0539">Nucleus</keyword>
<proteinExistence type="predicted"/>
<dbReference type="OrthoDB" id="277439at2759"/>
<comment type="subcellular location">
    <subcellularLocation>
        <location evidence="1">Nucleus</location>
        <location evidence="1">Nucleolus</location>
    </subcellularLocation>
</comment>
<feature type="region of interest" description="Disordered" evidence="4">
    <location>
        <begin position="1"/>
        <end position="243"/>
    </location>
</feature>
<evidence type="ECO:0000256" key="2">
    <source>
        <dbReference type="ARBA" id="ARBA00022553"/>
    </source>
</evidence>
<dbReference type="GO" id="GO:0006364">
    <property type="term" value="P:rRNA processing"/>
    <property type="evidence" value="ECO:0007669"/>
    <property type="project" value="InterPro"/>
</dbReference>
<evidence type="ECO:0000313" key="6">
    <source>
        <dbReference type="Proteomes" id="UP000252139"/>
    </source>
</evidence>
<accession>A0A367K479</accession>
<sequence length="853" mass="97071">MARPIKNKANNHHKKPIHKAKKLKSDGLVASDVYEAEELSDRRKGHDLDEVDNLEYDAGEIDEEDDEEIDSDEAFDESDEERFEGYKFRGSTKTSEKKHLKKANNDNNEINLDEDESGQEDESDLEDEGGFVDLSQMLDGNHEDEDDMDTGAKDDDYDDEDEEEFKGFDDIVDGDDEEEDDDASDNDGLANFVEGLETKKRRRNDSDMPDSKTKRRQLKERNEAYQENEFNLNTRGHDGSNKKISLDDLMSTVNDESTFGSLKEGIETLVGKGKHLTRRALDAPLPKRIQDRMERQAALANTTEEISKWQPTVQMTRAAEHLSFPLQDSSSSPKDGRTSAALASKFKAETTLEQQVQQALADAGMKDEELEAFEALKLNKLTVAEVEARRRELRMMRELMFRSEIKNKRLKKIKSKSYRKLKRKEKEKITSQVQETSEIDFEEENEDKMKAALSRAEERMTLKHKNTSKWAKRALARGVQDEGTREAIMEQLRRGEELRRKIEGSESEDDSDDHDDAAILEEINSLKQDIEQDTQPQKGILSMKFMQDAAKRQSDNLKNEIDEFEKEWLAPDSDNEDKEKEEDNFVMISNNPGRMAFGAKAKQVQSNDEPEQEAREEDQFDTEDATSPVTDSAVTEIKIVETTIEKKQDNKTNKVENKKKEKKTKVKIAASSTVKEAPVQKVQPKSHKDNDDVPLKAPKKSVTFEQRDLVARAFADDDVVAEFEEEKLAEIAEDGDKVEDLTLPGWGAWAGAGVKPKKNKKKIVKITKGIAADKRRDAKLAHVIINEKANKKAEKYQAVSVPYPFKTLEQYERSLTTPVGNEWNTTATFSKMTKPRVLTKLGKVIDPLSAPFV</sequence>
<dbReference type="InterPro" id="IPR006709">
    <property type="entry name" value="SSU_processome_Utp14"/>
</dbReference>
<evidence type="ECO:0000313" key="5">
    <source>
        <dbReference type="EMBL" id="RCH96988.1"/>
    </source>
</evidence>
<evidence type="ECO:0008006" key="7">
    <source>
        <dbReference type="Google" id="ProtNLM"/>
    </source>
</evidence>
<gene>
    <name evidence="5" type="ORF">CU097_008726</name>
</gene>
<evidence type="ECO:0000256" key="1">
    <source>
        <dbReference type="ARBA" id="ARBA00004604"/>
    </source>
</evidence>
<feature type="compositionally biased region" description="Acidic residues" evidence="4">
    <location>
        <begin position="49"/>
        <end position="82"/>
    </location>
</feature>
<feature type="compositionally biased region" description="Basic and acidic residues" evidence="4">
    <location>
        <begin position="494"/>
        <end position="504"/>
    </location>
</feature>
<reference evidence="5 6" key="1">
    <citation type="journal article" date="2018" name="G3 (Bethesda)">
        <title>Phylogenetic and Phylogenomic Definition of Rhizopus Species.</title>
        <authorList>
            <person name="Gryganskyi A.P."/>
            <person name="Golan J."/>
            <person name="Dolatabadi S."/>
            <person name="Mondo S."/>
            <person name="Robb S."/>
            <person name="Idnurm A."/>
            <person name="Muszewska A."/>
            <person name="Steczkiewicz K."/>
            <person name="Masonjones S."/>
            <person name="Liao H.L."/>
            <person name="Gajdeczka M.T."/>
            <person name="Anike F."/>
            <person name="Vuek A."/>
            <person name="Anishchenko I.M."/>
            <person name="Voigt K."/>
            <person name="de Hoog G.S."/>
            <person name="Smith M.E."/>
            <person name="Heitman J."/>
            <person name="Vilgalys R."/>
            <person name="Stajich J.E."/>
        </authorList>
    </citation>
    <scope>NUCLEOTIDE SEQUENCE [LARGE SCALE GENOMIC DNA]</scope>
    <source>
        <strain evidence="5 6">CBS 357.93</strain>
    </source>
</reference>
<dbReference type="Pfam" id="PF04615">
    <property type="entry name" value="Utp14"/>
    <property type="match status" value="1"/>
</dbReference>
<feature type="region of interest" description="Disordered" evidence="4">
    <location>
        <begin position="647"/>
        <end position="696"/>
    </location>
</feature>
<dbReference type="GO" id="GO:0032040">
    <property type="term" value="C:small-subunit processome"/>
    <property type="evidence" value="ECO:0007669"/>
    <property type="project" value="InterPro"/>
</dbReference>
<feature type="compositionally biased region" description="Basic and acidic residues" evidence="4">
    <location>
        <begin position="647"/>
        <end position="659"/>
    </location>
</feature>